<keyword evidence="4" id="KW-1185">Reference proteome</keyword>
<name>A0A9Q0K8C6_9MAGN</name>
<keyword evidence="1" id="KW-0285">Flavoprotein</keyword>
<dbReference type="GO" id="GO:0003958">
    <property type="term" value="F:NADPH-hemoprotein reductase activity"/>
    <property type="evidence" value="ECO:0007669"/>
    <property type="project" value="TreeGrafter"/>
</dbReference>
<dbReference type="InterPro" id="IPR017938">
    <property type="entry name" value="Riboflavin_synthase-like_b-brl"/>
</dbReference>
<dbReference type="GO" id="GO:0050660">
    <property type="term" value="F:flavin adenine dinucleotide binding"/>
    <property type="evidence" value="ECO:0007669"/>
    <property type="project" value="TreeGrafter"/>
</dbReference>
<proteinExistence type="predicted"/>
<dbReference type="InterPro" id="IPR039261">
    <property type="entry name" value="FNR_nucleotide-bd"/>
</dbReference>
<dbReference type="GO" id="GO:0010181">
    <property type="term" value="F:FMN binding"/>
    <property type="evidence" value="ECO:0007669"/>
    <property type="project" value="TreeGrafter"/>
</dbReference>
<dbReference type="OrthoDB" id="1856718at2759"/>
<feature type="transmembrane region" description="Helical" evidence="2">
    <location>
        <begin position="107"/>
        <end position="125"/>
    </location>
</feature>
<dbReference type="Proteomes" id="UP001141806">
    <property type="component" value="Unassembled WGS sequence"/>
</dbReference>
<feature type="transmembrane region" description="Helical" evidence="2">
    <location>
        <begin position="29"/>
        <end position="48"/>
    </location>
</feature>
<sequence>MERSELSLTSLFVGFFIFVLGRKKEAYSFFLSFFLVPNIAAKLLTGIGKVLDEQLNEHAVAPHLLPRYYSISSSPRFAPSRIHATCDLWSNTNWEDSLGGVLNMDKWVQFLWMKAMIAVGLQYLISTGKTGPDRRGAQLGPALLFFGCRNRRMDFIHEDELNIFVKQGALSELIVAYSRGGPTKERVQHKMTDKVSKQKALIIVCNSQ</sequence>
<feature type="transmembrane region" description="Helical" evidence="2">
    <location>
        <begin position="6"/>
        <end position="22"/>
    </location>
</feature>
<dbReference type="PANTHER" id="PTHR19384:SF111">
    <property type="entry name" value="NADPH--CYTOCHROME P450 REDUCTASE 1"/>
    <property type="match status" value="1"/>
</dbReference>
<comment type="caution">
    <text evidence="3">The sequence shown here is derived from an EMBL/GenBank/DDBJ whole genome shotgun (WGS) entry which is preliminary data.</text>
</comment>
<dbReference type="SUPFAM" id="SSF52343">
    <property type="entry name" value="Ferredoxin reductase-like, C-terminal NADP-linked domain"/>
    <property type="match status" value="1"/>
</dbReference>
<keyword evidence="2" id="KW-0812">Transmembrane</keyword>
<dbReference type="Gene3D" id="3.40.50.80">
    <property type="entry name" value="Nucleotide-binding domain of ferredoxin-NADP reductase (FNR) module"/>
    <property type="match status" value="1"/>
</dbReference>
<evidence type="ECO:0000256" key="2">
    <source>
        <dbReference type="SAM" id="Phobius"/>
    </source>
</evidence>
<evidence type="ECO:0000256" key="1">
    <source>
        <dbReference type="ARBA" id="ARBA00022630"/>
    </source>
</evidence>
<organism evidence="3 4">
    <name type="scientific">Protea cynaroides</name>
    <dbReference type="NCBI Taxonomy" id="273540"/>
    <lineage>
        <taxon>Eukaryota</taxon>
        <taxon>Viridiplantae</taxon>
        <taxon>Streptophyta</taxon>
        <taxon>Embryophyta</taxon>
        <taxon>Tracheophyta</taxon>
        <taxon>Spermatophyta</taxon>
        <taxon>Magnoliopsida</taxon>
        <taxon>Proteales</taxon>
        <taxon>Proteaceae</taxon>
        <taxon>Protea</taxon>
    </lineage>
</organism>
<keyword evidence="2" id="KW-1133">Transmembrane helix</keyword>
<gene>
    <name evidence="3" type="ORF">NE237_017585</name>
</gene>
<keyword evidence="2" id="KW-0472">Membrane</keyword>
<dbReference type="GO" id="GO:0005829">
    <property type="term" value="C:cytosol"/>
    <property type="evidence" value="ECO:0007669"/>
    <property type="project" value="TreeGrafter"/>
</dbReference>
<dbReference type="PANTHER" id="PTHR19384">
    <property type="entry name" value="NITRIC OXIDE SYNTHASE-RELATED"/>
    <property type="match status" value="1"/>
</dbReference>
<accession>A0A9Q0K8C6</accession>
<dbReference type="Gene3D" id="2.40.30.10">
    <property type="entry name" value="Translation factors"/>
    <property type="match status" value="1"/>
</dbReference>
<evidence type="ECO:0000313" key="3">
    <source>
        <dbReference type="EMBL" id="KAJ4965736.1"/>
    </source>
</evidence>
<reference evidence="3" key="1">
    <citation type="journal article" date="2023" name="Plant J.">
        <title>The genome of the king protea, Protea cynaroides.</title>
        <authorList>
            <person name="Chang J."/>
            <person name="Duong T.A."/>
            <person name="Schoeman C."/>
            <person name="Ma X."/>
            <person name="Roodt D."/>
            <person name="Barker N."/>
            <person name="Li Z."/>
            <person name="Van de Peer Y."/>
            <person name="Mizrachi E."/>
        </authorList>
    </citation>
    <scope>NUCLEOTIDE SEQUENCE</scope>
    <source>
        <tissue evidence="3">Young leaves</tissue>
    </source>
</reference>
<dbReference type="EMBL" id="JAMYWD010000007">
    <property type="protein sequence ID" value="KAJ4965736.1"/>
    <property type="molecule type" value="Genomic_DNA"/>
</dbReference>
<protein>
    <submittedName>
        <fullName evidence="3">Uncharacterized protein</fullName>
    </submittedName>
</protein>
<dbReference type="SUPFAM" id="SSF63380">
    <property type="entry name" value="Riboflavin synthase domain-like"/>
    <property type="match status" value="1"/>
</dbReference>
<dbReference type="AlphaFoldDB" id="A0A9Q0K8C6"/>
<evidence type="ECO:0000313" key="4">
    <source>
        <dbReference type="Proteomes" id="UP001141806"/>
    </source>
</evidence>